<comment type="caution">
    <text evidence="2">The sequence shown here is derived from an EMBL/GenBank/DDBJ whole genome shotgun (WGS) entry which is preliminary data.</text>
</comment>
<dbReference type="EMBL" id="JAUOPB010000002">
    <property type="protein sequence ID" value="MDO6421686.1"/>
    <property type="molecule type" value="Genomic_DNA"/>
</dbReference>
<keyword evidence="1" id="KW-1133">Transmembrane helix</keyword>
<feature type="transmembrane region" description="Helical" evidence="1">
    <location>
        <begin position="125"/>
        <end position="143"/>
    </location>
</feature>
<evidence type="ECO:0000313" key="2">
    <source>
        <dbReference type="EMBL" id="MDO6421686.1"/>
    </source>
</evidence>
<dbReference type="AlphaFoldDB" id="A0AAW7X1S4"/>
<protein>
    <submittedName>
        <fullName evidence="2">Uncharacterized protein</fullName>
    </submittedName>
</protein>
<reference evidence="2" key="1">
    <citation type="submission" date="2023-07" db="EMBL/GenBank/DDBJ databases">
        <title>Genome content predicts the carbon catabolic preferences of heterotrophic bacteria.</title>
        <authorList>
            <person name="Gralka M."/>
        </authorList>
    </citation>
    <scope>NUCLEOTIDE SEQUENCE</scope>
    <source>
        <strain evidence="2">I3M17_2</strain>
    </source>
</reference>
<organism evidence="2 3">
    <name type="scientific">Saccharophagus degradans</name>
    <dbReference type="NCBI Taxonomy" id="86304"/>
    <lineage>
        <taxon>Bacteria</taxon>
        <taxon>Pseudomonadati</taxon>
        <taxon>Pseudomonadota</taxon>
        <taxon>Gammaproteobacteria</taxon>
        <taxon>Cellvibrionales</taxon>
        <taxon>Cellvibrionaceae</taxon>
        <taxon>Saccharophagus</taxon>
    </lineage>
</organism>
<gene>
    <name evidence="2" type="ORF">Q4521_04290</name>
</gene>
<proteinExistence type="predicted"/>
<dbReference type="Proteomes" id="UP001169760">
    <property type="component" value="Unassembled WGS sequence"/>
</dbReference>
<sequence length="154" mass="17519">MGAFFLAAHFFGDRFLESIPPKSELVEVSGEIEWANRASKKGRDVRFKIKEEGTFVHNGFGSSLAQDIHGALTGKGINVTVFADLTEIQKPMGHEYSYHPVYEVIANGVVVRSYEESVASEKRGALLFPWVGLLFVIGSIYEYRKHRRRYWFKT</sequence>
<dbReference type="RefSeq" id="WP_216062604.1">
    <property type="nucleotide sequence ID" value="NZ_JAHKPP010000004.1"/>
</dbReference>
<keyword evidence="1" id="KW-0812">Transmembrane</keyword>
<accession>A0AAW7X1S4</accession>
<keyword evidence="1" id="KW-0472">Membrane</keyword>
<evidence type="ECO:0000313" key="3">
    <source>
        <dbReference type="Proteomes" id="UP001169760"/>
    </source>
</evidence>
<evidence type="ECO:0000256" key="1">
    <source>
        <dbReference type="SAM" id="Phobius"/>
    </source>
</evidence>
<name>A0AAW7X1S4_9GAMM</name>